<reference evidence="4 6" key="2">
    <citation type="submission" date="2023-07" db="EMBL/GenBank/DDBJ databases">
        <title>Sequencing the genomes of 1000 actinobacteria strains.</title>
        <authorList>
            <person name="Klenk H.-P."/>
        </authorList>
    </citation>
    <scope>NUCLEOTIDE SEQUENCE [LARGE SCALE GENOMIC DNA]</scope>
    <source>
        <strain evidence="4 6">DSM 44724</strain>
    </source>
</reference>
<sequence length="576" mass="64500">MARRFATHERRPTAALDGIWDFAFLGEADPDAVAPDRIDFDAVAAVPGCFDATPAFAGRRGLAAYRTRLDVEPGRQRLVFDAVQHWARVYWNGDLIREHAGGFTRFWAETESEGGQAEIVVLVDNRFDERSPLHMEHFDWYHYGGISRSVELQLLGPVRIDALRVETASVADRRVNVRIDYAADASGPVPLEIVCDGRTVLTEDVELSTAGSLDRAIELPWAAPWTPADPNLSVLSVRLGEDDLRERFGLREVATANGRITLNGEPLTLLGVNRHEAHPQFGHAQPEALLVNDVQQLQELGCNFVRGSHYPLDPLFLDLCDEAGILVWCESIGWQYPVEHLTDPAFIEAQLAHIDEMVAASRNHPSIILWGILNECPSWSEAGHPVYERLLGRLRELDATRPVTYAAINALDDKCFDLVDVVSANTYPGWYWADVPDIPGELDKIAAHVDALGHAEKPLIISEIGAGAVPGWNDSIGSLWTEDYQARLLDTVAGHIIDGQDRISGLAIWVLGDFRTTEQREFLLRRPRGVNDKGLIDEYRRPKQAFRTVQGHFRRRLDDKAFDDRTFDDRTFENNA</sequence>
<dbReference type="PRINTS" id="PR00132">
    <property type="entry name" value="GLHYDRLASE2"/>
</dbReference>
<dbReference type="Gene3D" id="2.60.120.260">
    <property type="entry name" value="Galactose-binding domain-like"/>
    <property type="match status" value="1"/>
</dbReference>
<comment type="similarity">
    <text evidence="1">Belongs to the glycosyl hydrolase 2 family.</text>
</comment>
<dbReference type="InterPro" id="IPR006103">
    <property type="entry name" value="Glyco_hydro_2_cat"/>
</dbReference>
<dbReference type="Pfam" id="PF02836">
    <property type="entry name" value="Glyco_hydro_2_C"/>
    <property type="match status" value="1"/>
</dbReference>
<dbReference type="AlphaFoldDB" id="A0A9X3T9Z7"/>
<evidence type="ECO:0000256" key="1">
    <source>
        <dbReference type="ARBA" id="ARBA00007401"/>
    </source>
</evidence>
<dbReference type="InterPro" id="IPR008979">
    <property type="entry name" value="Galactose-bd-like_sf"/>
</dbReference>
<keyword evidence="4" id="KW-0378">Hydrolase</keyword>
<reference evidence="3" key="1">
    <citation type="submission" date="2022-12" db="EMBL/GenBank/DDBJ databases">
        <title>Gycomyces niveus sp.nov., a novel actinomycete isolated from soil in Shouguang.</title>
        <authorList>
            <person name="Yang X."/>
        </authorList>
    </citation>
    <scope>NUCLEOTIDE SEQUENCE</scope>
    <source>
        <strain evidence="3">DSM 44724</strain>
    </source>
</reference>
<organism evidence="3 5">
    <name type="scientific">Glycomyces lechevalierae</name>
    <dbReference type="NCBI Taxonomy" id="256034"/>
    <lineage>
        <taxon>Bacteria</taxon>
        <taxon>Bacillati</taxon>
        <taxon>Actinomycetota</taxon>
        <taxon>Actinomycetes</taxon>
        <taxon>Glycomycetales</taxon>
        <taxon>Glycomycetaceae</taxon>
        <taxon>Glycomyces</taxon>
    </lineage>
</organism>
<dbReference type="Proteomes" id="UP001145799">
    <property type="component" value="Unassembled WGS sequence"/>
</dbReference>
<protein>
    <submittedName>
        <fullName evidence="4">Beta-glucuronidase</fullName>
        <ecNumber evidence="4">3.2.1.31</ecNumber>
    </submittedName>
</protein>
<name>A0A9X3T9Z7_9ACTN</name>
<dbReference type="EMBL" id="JAVDYD010000001">
    <property type="protein sequence ID" value="MDR7336883.1"/>
    <property type="molecule type" value="Genomic_DNA"/>
</dbReference>
<gene>
    <name evidence="4" type="ORF">J2S69_000602</name>
    <name evidence="3" type="ORF">O2L01_18965</name>
</gene>
<comment type="caution">
    <text evidence="3">The sequence shown here is derived from an EMBL/GenBank/DDBJ whole genome shotgun (WGS) entry which is preliminary data.</text>
</comment>
<dbReference type="SUPFAM" id="SSF49785">
    <property type="entry name" value="Galactose-binding domain-like"/>
    <property type="match status" value="1"/>
</dbReference>
<dbReference type="Gene3D" id="3.20.20.80">
    <property type="entry name" value="Glycosidases"/>
    <property type="match status" value="1"/>
</dbReference>
<dbReference type="InterPro" id="IPR006101">
    <property type="entry name" value="Glyco_hydro_2"/>
</dbReference>
<dbReference type="Proteomes" id="UP001183604">
    <property type="component" value="Unassembled WGS sequence"/>
</dbReference>
<proteinExistence type="inferred from homology"/>
<dbReference type="GO" id="GO:0004566">
    <property type="term" value="F:beta-glucuronidase activity"/>
    <property type="evidence" value="ECO:0007669"/>
    <property type="project" value="UniProtKB-EC"/>
</dbReference>
<accession>A0A9X3T9Z7</accession>
<keyword evidence="6" id="KW-1185">Reference proteome</keyword>
<dbReference type="EMBL" id="JAPZVQ010000013">
    <property type="protein sequence ID" value="MDA1387088.1"/>
    <property type="molecule type" value="Genomic_DNA"/>
</dbReference>
<dbReference type="SUPFAM" id="SSF51445">
    <property type="entry name" value="(Trans)glycosidases"/>
    <property type="match status" value="1"/>
</dbReference>
<dbReference type="InterPro" id="IPR017853">
    <property type="entry name" value="GH"/>
</dbReference>
<dbReference type="PANTHER" id="PTHR10066:SF67">
    <property type="entry name" value="BETA-GLUCURONIDASE"/>
    <property type="match status" value="1"/>
</dbReference>
<dbReference type="PANTHER" id="PTHR10066">
    <property type="entry name" value="BETA-GLUCURONIDASE"/>
    <property type="match status" value="1"/>
</dbReference>
<dbReference type="EC" id="3.2.1.31" evidence="4"/>
<evidence type="ECO:0000259" key="2">
    <source>
        <dbReference type="Pfam" id="PF02836"/>
    </source>
</evidence>
<evidence type="ECO:0000313" key="4">
    <source>
        <dbReference type="EMBL" id="MDR7336883.1"/>
    </source>
</evidence>
<dbReference type="GO" id="GO:0030246">
    <property type="term" value="F:carbohydrate binding"/>
    <property type="evidence" value="ECO:0007669"/>
    <property type="project" value="TreeGrafter"/>
</dbReference>
<keyword evidence="4" id="KW-0326">Glycosidase</keyword>
<feature type="domain" description="Glycoside hydrolase family 2 catalytic" evidence="2">
    <location>
        <begin position="254"/>
        <end position="551"/>
    </location>
</feature>
<evidence type="ECO:0000313" key="3">
    <source>
        <dbReference type="EMBL" id="MDA1387088.1"/>
    </source>
</evidence>
<dbReference type="RefSeq" id="WP_270123583.1">
    <property type="nucleotide sequence ID" value="NZ_BAAAOM010000002.1"/>
</dbReference>
<dbReference type="GO" id="GO:0019391">
    <property type="term" value="P:glucuronoside catabolic process"/>
    <property type="evidence" value="ECO:0007669"/>
    <property type="project" value="TreeGrafter"/>
</dbReference>
<dbReference type="GO" id="GO:0005975">
    <property type="term" value="P:carbohydrate metabolic process"/>
    <property type="evidence" value="ECO:0007669"/>
    <property type="project" value="InterPro"/>
</dbReference>
<evidence type="ECO:0000313" key="5">
    <source>
        <dbReference type="Proteomes" id="UP001145799"/>
    </source>
</evidence>
<evidence type="ECO:0000313" key="6">
    <source>
        <dbReference type="Proteomes" id="UP001183604"/>
    </source>
</evidence>